<dbReference type="GO" id="GO:0034456">
    <property type="term" value="C:UTP-C complex"/>
    <property type="evidence" value="ECO:0007669"/>
    <property type="project" value="TreeGrafter"/>
</dbReference>
<evidence type="ECO:0000313" key="16">
    <source>
        <dbReference type="EMBL" id="GFO37979.1"/>
    </source>
</evidence>
<evidence type="ECO:0000313" key="17">
    <source>
        <dbReference type="Proteomes" id="UP000735302"/>
    </source>
</evidence>
<dbReference type="InterPro" id="IPR035370">
    <property type="entry name" value="Nrap_D5"/>
</dbReference>
<feature type="domain" description="Nrap protein" evidence="12">
    <location>
        <begin position="445"/>
        <end position="607"/>
    </location>
</feature>
<keyword evidence="9" id="KW-0812">Transmembrane</keyword>
<dbReference type="GO" id="GO:0006364">
    <property type="term" value="P:rRNA processing"/>
    <property type="evidence" value="ECO:0007669"/>
    <property type="project" value="TreeGrafter"/>
</dbReference>
<keyword evidence="17" id="KW-1185">Reference proteome</keyword>
<feature type="region of interest" description="Disordered" evidence="8">
    <location>
        <begin position="1"/>
        <end position="28"/>
    </location>
</feature>
<dbReference type="GO" id="GO:0006409">
    <property type="term" value="P:tRNA export from nucleus"/>
    <property type="evidence" value="ECO:0007669"/>
    <property type="project" value="TreeGrafter"/>
</dbReference>
<dbReference type="Pfam" id="PF17406">
    <property type="entry name" value="Nrap_D5"/>
    <property type="match status" value="1"/>
</dbReference>
<feature type="transmembrane region" description="Helical" evidence="9">
    <location>
        <begin position="316"/>
        <end position="337"/>
    </location>
</feature>
<evidence type="ECO:0000256" key="8">
    <source>
        <dbReference type="SAM" id="MobiDB-lite"/>
    </source>
</evidence>
<evidence type="ECO:0000256" key="3">
    <source>
        <dbReference type="ARBA" id="ARBA00016437"/>
    </source>
</evidence>
<keyword evidence="4 7" id="KW-0694">RNA-binding</keyword>
<dbReference type="GO" id="GO:0032545">
    <property type="term" value="C:CURI complex"/>
    <property type="evidence" value="ECO:0007669"/>
    <property type="project" value="TreeGrafter"/>
</dbReference>
<keyword evidence="9" id="KW-0472">Membrane</keyword>
<proteinExistence type="inferred from homology"/>
<feature type="domain" description="Nrap protein" evidence="11">
    <location>
        <begin position="300"/>
        <end position="439"/>
    </location>
</feature>
<dbReference type="Pfam" id="PF17404">
    <property type="entry name" value="Nrap_D3"/>
    <property type="match status" value="1"/>
</dbReference>
<comment type="similarity">
    <text evidence="2 7">Belongs to the NRAP family.</text>
</comment>
<feature type="compositionally biased region" description="Basic and acidic residues" evidence="8">
    <location>
        <begin position="1"/>
        <end position="17"/>
    </location>
</feature>
<feature type="domain" description="Nrap protein" evidence="14">
    <location>
        <begin position="833"/>
        <end position="987"/>
    </location>
</feature>
<dbReference type="Proteomes" id="UP000735302">
    <property type="component" value="Unassembled WGS sequence"/>
</dbReference>
<organism evidence="16 17">
    <name type="scientific">Plakobranchus ocellatus</name>
    <dbReference type="NCBI Taxonomy" id="259542"/>
    <lineage>
        <taxon>Eukaryota</taxon>
        <taxon>Metazoa</taxon>
        <taxon>Spiralia</taxon>
        <taxon>Lophotrochozoa</taxon>
        <taxon>Mollusca</taxon>
        <taxon>Gastropoda</taxon>
        <taxon>Heterobranchia</taxon>
        <taxon>Euthyneura</taxon>
        <taxon>Panpulmonata</taxon>
        <taxon>Sacoglossa</taxon>
        <taxon>Placobranchoidea</taxon>
        <taxon>Plakobranchidae</taxon>
        <taxon>Plakobranchus</taxon>
    </lineage>
</organism>
<evidence type="ECO:0000256" key="4">
    <source>
        <dbReference type="ARBA" id="ARBA00022884"/>
    </source>
</evidence>
<keyword evidence="9" id="KW-1133">Transmembrane helix</keyword>
<name>A0AAV4D1E6_9GAST</name>
<evidence type="ECO:0000259" key="12">
    <source>
        <dbReference type="Pfam" id="PF17404"/>
    </source>
</evidence>
<dbReference type="PANTHER" id="PTHR17972:SF0">
    <property type="entry name" value="NUCLEOLAR PROTEIN 6"/>
    <property type="match status" value="1"/>
</dbReference>
<evidence type="ECO:0000256" key="5">
    <source>
        <dbReference type="ARBA" id="ARBA00023242"/>
    </source>
</evidence>
<comment type="function">
    <text evidence="6">Part of the small subunit (SSU) processome, first precursor of the small eukaryotic ribosomal subunit. During the assembly of the SSU processome in the nucleolus, many ribosome biogenesis factors, an RNA chaperone and ribosomal proteins associate with the nascent pre-rRNA and work in concert to generate RNA folding, modifications, rearrangements and cleavage as well as targeted degradation of pre-ribosomal RNA by the RNA exosome.</text>
</comment>
<dbReference type="InterPro" id="IPR035367">
    <property type="entry name" value="Nrap_D2"/>
</dbReference>
<evidence type="ECO:0000259" key="10">
    <source>
        <dbReference type="Pfam" id="PF03813"/>
    </source>
</evidence>
<comment type="subcellular location">
    <subcellularLocation>
        <location evidence="1 7">Nucleus</location>
        <location evidence="1 7">Nucleolus</location>
    </subcellularLocation>
</comment>
<dbReference type="Pfam" id="PF03813">
    <property type="entry name" value="Nrap"/>
    <property type="match status" value="1"/>
</dbReference>
<dbReference type="InterPro" id="IPR035371">
    <property type="entry name" value="Nrap_D6"/>
</dbReference>
<evidence type="ECO:0000259" key="13">
    <source>
        <dbReference type="Pfam" id="PF17405"/>
    </source>
</evidence>
<dbReference type="InterPro" id="IPR035368">
    <property type="entry name" value="Nrap_D3"/>
</dbReference>
<comment type="caution">
    <text evidence="16">The sequence shown here is derived from an EMBL/GenBank/DDBJ whole genome shotgun (WGS) entry which is preliminary data.</text>
</comment>
<evidence type="ECO:0000256" key="9">
    <source>
        <dbReference type="SAM" id="Phobius"/>
    </source>
</evidence>
<evidence type="ECO:0000259" key="14">
    <source>
        <dbReference type="Pfam" id="PF17406"/>
    </source>
</evidence>
<gene>
    <name evidence="16" type="ORF">PoB_006448400</name>
</gene>
<evidence type="ECO:0000259" key="11">
    <source>
        <dbReference type="Pfam" id="PF17403"/>
    </source>
</evidence>
<dbReference type="Pfam" id="PF17407">
    <property type="entry name" value="Nrap_D6"/>
    <property type="match status" value="1"/>
</dbReference>
<dbReference type="EMBL" id="BLXT01007308">
    <property type="protein sequence ID" value="GFO37979.1"/>
    <property type="molecule type" value="Genomic_DNA"/>
</dbReference>
<dbReference type="AlphaFoldDB" id="A0AAV4D1E6"/>
<feature type="domain" description="Nrap protein" evidence="15">
    <location>
        <begin position="989"/>
        <end position="1123"/>
    </location>
</feature>
<sequence>MKRRLNDEDSVKEKETAGDLPTKSRKKSTFTDREFNMEEISKLKETEALYHSSLFRLQVSELLREISVKQKMKQRLEEASRFLSDTLKNLPSGKEHKITDRKWLKSKHIKNPILEKPFQVKGTFLFSPPLDVFISGSFVTDTMIEPDIQADLVMIMPKTFFQPKDYLNQRYSRKRALYLCAVASHLENLERVQHLQFSYFMGNPYKPMLVVKLNGHDLKQVSLSLHAVPESGAFKESRFHVSKNNVRPGWFFEKSDPTKDDVDAESLPGTPYYNSSILHDLCWAKNGKFVEKFLGGSEGVRDGIKLLKVWLNQRELLKGFGAFSGFLISCYVAHLIMVKKINKLMNFYQVFRTTLLYLSKSDWVLDPPSFYEDEPQRTQPTTDEFRDSGSCVFIDRSGFYNLAFSLPVHTFSRVKHEAKLSVDTLEQQQQNTFDALFMTSVSFPRKFDHIFHVEVNASTLNGPLEKIGGIQNQVMDVGGHSTISIIYHVVKVLSDALGKRAVLVQPRITSGKQWAKGDDPFEFDSEPCFTIGISIDNMNAFNILDKGPAAEAIESRDFRAFWGEKSEMRRFKDGTIHEAVLWTESSCQSDRRLVCKRIVHYVLERHCGILSKNIQYMEGKLDPLLHLNLLPKDTDVVYGTGEEQSLAVHHAFDHVTRAVRALTSLPLSINSVQGIHPVFRHACVFPPLPVKQATSDAEVVSGCALPSERKPLPPYVPALKVICMLEGSGKWPEETEAIKGLKTLLHIKMGTELKDKLSLCVSIDKDHVDVVKDGFVFRLIISNTRELAVLRTVKTESGMVKFKDTEKSFALEKEIIELPRLTHLLHSIQQENPVFSATVRLCKRWLAAQMVWGLIAEEALDLMVAFLFTSPHPYSVPGSPIAGLLRFLHLLSTFNWKADPLMVNLNKDFKDEDFTTIPKEFQKNRATLPCMCICTPPDKQGTKWTKPQPTEPFLKRLIVLARESLAALESQIMNSSNVTDFKMIFRPPLSHFDLVIHLLKKANILHYQGVDEKSDVHVGDSKTGSNKSPDIFPVVEFCVATKFLDDLKMTFGDFAWFFYDPFGGSVIGIVWKVQAFERKEFKVSNFRYRKPVIDGDERPNLDILKESILDDIRVIGGGLVESIVSPKASH</sequence>
<keyword evidence="5 7" id="KW-0539">Nucleus</keyword>
<accession>A0AAV4D1E6</accession>
<dbReference type="Gene3D" id="1.10.1410.10">
    <property type="match status" value="3"/>
</dbReference>
<dbReference type="GO" id="GO:0032040">
    <property type="term" value="C:small-subunit processome"/>
    <property type="evidence" value="ECO:0007669"/>
    <property type="project" value="TreeGrafter"/>
</dbReference>
<dbReference type="Pfam" id="PF17405">
    <property type="entry name" value="Nrap_D4"/>
    <property type="match status" value="1"/>
</dbReference>
<dbReference type="Gene3D" id="3.30.70.3030">
    <property type="match status" value="1"/>
</dbReference>
<dbReference type="Pfam" id="PF17403">
    <property type="entry name" value="Nrap_D2"/>
    <property type="match status" value="1"/>
</dbReference>
<evidence type="ECO:0000256" key="7">
    <source>
        <dbReference type="RuleBase" id="RU364032"/>
    </source>
</evidence>
<feature type="domain" description="Nrap protein" evidence="13">
    <location>
        <begin position="630"/>
        <end position="830"/>
    </location>
</feature>
<dbReference type="PANTHER" id="PTHR17972">
    <property type="entry name" value="NUCLEOLAR RNA-ASSOCIATED PROTEIN"/>
    <property type="match status" value="1"/>
</dbReference>
<feature type="domain" description="Nrap protein" evidence="10">
    <location>
        <begin position="151"/>
        <end position="292"/>
    </location>
</feature>
<evidence type="ECO:0000256" key="1">
    <source>
        <dbReference type="ARBA" id="ARBA00004604"/>
    </source>
</evidence>
<protein>
    <recommendedName>
        <fullName evidence="3 7">Nucleolar protein 6</fullName>
    </recommendedName>
</protein>
<reference evidence="16 17" key="1">
    <citation type="journal article" date="2021" name="Elife">
        <title>Chloroplast acquisition without the gene transfer in kleptoplastic sea slugs, Plakobranchus ocellatus.</title>
        <authorList>
            <person name="Maeda T."/>
            <person name="Takahashi S."/>
            <person name="Yoshida T."/>
            <person name="Shimamura S."/>
            <person name="Takaki Y."/>
            <person name="Nagai Y."/>
            <person name="Toyoda A."/>
            <person name="Suzuki Y."/>
            <person name="Arimoto A."/>
            <person name="Ishii H."/>
            <person name="Satoh N."/>
            <person name="Nishiyama T."/>
            <person name="Hasebe M."/>
            <person name="Maruyama T."/>
            <person name="Minagawa J."/>
            <person name="Obokata J."/>
            <person name="Shigenobu S."/>
        </authorList>
    </citation>
    <scope>NUCLEOTIDE SEQUENCE [LARGE SCALE GENOMIC DNA]</scope>
</reference>
<dbReference type="InterPro" id="IPR035369">
    <property type="entry name" value="Nrap_D4"/>
</dbReference>
<dbReference type="GO" id="GO:0003723">
    <property type="term" value="F:RNA binding"/>
    <property type="evidence" value="ECO:0007669"/>
    <property type="project" value="UniProtKB-KW"/>
</dbReference>
<dbReference type="InterPro" id="IPR035082">
    <property type="entry name" value="Nrap_D1"/>
</dbReference>
<evidence type="ECO:0000256" key="2">
    <source>
        <dbReference type="ARBA" id="ARBA00006674"/>
    </source>
</evidence>
<dbReference type="InterPro" id="IPR005554">
    <property type="entry name" value="NOL6/Upt22"/>
</dbReference>
<evidence type="ECO:0000259" key="15">
    <source>
        <dbReference type="Pfam" id="PF17407"/>
    </source>
</evidence>
<evidence type="ECO:0000256" key="6">
    <source>
        <dbReference type="ARBA" id="ARBA00035000"/>
    </source>
</evidence>